<organism evidence="1 2">
    <name type="scientific">Taxus chinensis</name>
    <name type="common">Chinese yew</name>
    <name type="synonym">Taxus wallichiana var. chinensis</name>
    <dbReference type="NCBI Taxonomy" id="29808"/>
    <lineage>
        <taxon>Eukaryota</taxon>
        <taxon>Viridiplantae</taxon>
        <taxon>Streptophyta</taxon>
        <taxon>Embryophyta</taxon>
        <taxon>Tracheophyta</taxon>
        <taxon>Spermatophyta</taxon>
        <taxon>Pinopsida</taxon>
        <taxon>Pinidae</taxon>
        <taxon>Conifers II</taxon>
        <taxon>Cupressales</taxon>
        <taxon>Taxaceae</taxon>
        <taxon>Taxus</taxon>
    </lineage>
</organism>
<gene>
    <name evidence="1" type="ORF">KI387_041174</name>
</gene>
<proteinExistence type="predicted"/>
<reference evidence="1 2" key="1">
    <citation type="journal article" date="2021" name="Nat. Plants">
        <title>The Taxus genome provides insights into paclitaxel biosynthesis.</title>
        <authorList>
            <person name="Xiong X."/>
            <person name="Gou J."/>
            <person name="Liao Q."/>
            <person name="Li Y."/>
            <person name="Zhou Q."/>
            <person name="Bi G."/>
            <person name="Li C."/>
            <person name="Du R."/>
            <person name="Wang X."/>
            <person name="Sun T."/>
            <person name="Guo L."/>
            <person name="Liang H."/>
            <person name="Lu P."/>
            <person name="Wu Y."/>
            <person name="Zhang Z."/>
            <person name="Ro D.K."/>
            <person name="Shang Y."/>
            <person name="Huang S."/>
            <person name="Yan J."/>
        </authorList>
    </citation>
    <scope>NUCLEOTIDE SEQUENCE [LARGE SCALE GENOMIC DNA]</scope>
    <source>
        <strain evidence="1">Ta-2019</strain>
    </source>
</reference>
<evidence type="ECO:0000313" key="2">
    <source>
        <dbReference type="Proteomes" id="UP000824469"/>
    </source>
</evidence>
<accession>A0AA38F953</accession>
<comment type="caution">
    <text evidence="1">The sequence shown here is derived from an EMBL/GenBank/DDBJ whole genome shotgun (WGS) entry which is preliminary data.</text>
</comment>
<feature type="non-terminal residue" evidence="1">
    <location>
        <position position="1"/>
    </location>
</feature>
<evidence type="ECO:0000313" key="1">
    <source>
        <dbReference type="EMBL" id="KAH9293621.1"/>
    </source>
</evidence>
<protein>
    <submittedName>
        <fullName evidence="1">Uncharacterized protein</fullName>
    </submittedName>
</protein>
<dbReference type="EMBL" id="JAHRHJ020000911">
    <property type="protein sequence ID" value="KAH9293621.1"/>
    <property type="molecule type" value="Genomic_DNA"/>
</dbReference>
<keyword evidence="2" id="KW-1185">Reference proteome</keyword>
<dbReference type="Proteomes" id="UP000824469">
    <property type="component" value="Unassembled WGS sequence"/>
</dbReference>
<sequence>GHGHISHRQAYRKEGAPTVVDALQLVPRPQPFLSGFQDATTPIVMTAHEAVIEGLDGIACETQLISSDRVDQYLQRHDTSNGGASSTSDACSEVYAHASLISSDDFDLVTDLAQACWLTHHGC</sequence>
<dbReference type="AlphaFoldDB" id="A0AA38F953"/>
<name>A0AA38F953_TAXCH</name>